<accession>A0AB40ALC6</accession>
<dbReference type="PANTHER" id="PTHR11697:SF230">
    <property type="entry name" value="ZINC FINGER, MYM DOMAIN CONTAINING 1"/>
    <property type="match status" value="1"/>
</dbReference>
<gene>
    <name evidence="2" type="primary">LOC120251322</name>
</gene>
<dbReference type="Proteomes" id="UP001515500">
    <property type="component" value="Chromosome 20"/>
</dbReference>
<dbReference type="InterPro" id="IPR055298">
    <property type="entry name" value="AtLOH3-like"/>
</dbReference>
<dbReference type="AlphaFoldDB" id="A0AB40ALC6"/>
<evidence type="ECO:0000313" key="1">
    <source>
        <dbReference type="Proteomes" id="UP001515500"/>
    </source>
</evidence>
<reference evidence="2" key="1">
    <citation type="submission" date="2025-08" db="UniProtKB">
        <authorList>
            <consortium name="RefSeq"/>
        </authorList>
    </citation>
    <scope>IDENTIFICATION</scope>
</reference>
<proteinExistence type="predicted"/>
<evidence type="ECO:0000313" key="2">
    <source>
        <dbReference type="RefSeq" id="XP_039115805.1"/>
    </source>
</evidence>
<sequence length="107" mass="12338">MTYIHHFRVEIFATVIDEVAEELNNRFNEANTNLLKGVLSLDPSNNFARFDHHEILHLARLYSEDFSTAELAELHYQLELYIDAIRGDPDFYNLVDVGALAIKMVKA</sequence>
<organism evidence="1 2">
    <name type="scientific">Dioscorea cayennensis subsp. rotundata</name>
    <name type="common">White Guinea yam</name>
    <name type="synonym">Dioscorea rotundata</name>
    <dbReference type="NCBI Taxonomy" id="55577"/>
    <lineage>
        <taxon>Eukaryota</taxon>
        <taxon>Viridiplantae</taxon>
        <taxon>Streptophyta</taxon>
        <taxon>Embryophyta</taxon>
        <taxon>Tracheophyta</taxon>
        <taxon>Spermatophyta</taxon>
        <taxon>Magnoliopsida</taxon>
        <taxon>Liliopsida</taxon>
        <taxon>Dioscoreales</taxon>
        <taxon>Dioscoreaceae</taxon>
        <taxon>Dioscorea</taxon>
    </lineage>
</organism>
<dbReference type="RefSeq" id="XP_039115805.1">
    <property type="nucleotide sequence ID" value="XM_039259871.1"/>
</dbReference>
<keyword evidence="1" id="KW-1185">Reference proteome</keyword>
<dbReference type="GeneID" id="120251322"/>
<protein>
    <submittedName>
        <fullName evidence="2">Uncharacterized protein LOC120251322</fullName>
    </submittedName>
</protein>
<name>A0AB40ALC6_DIOCR</name>
<dbReference type="PANTHER" id="PTHR11697">
    <property type="entry name" value="GENERAL TRANSCRIPTION FACTOR 2-RELATED ZINC FINGER PROTEIN"/>
    <property type="match status" value="1"/>
</dbReference>